<gene>
    <name evidence="8" type="ORF">PV10_08251</name>
</gene>
<evidence type="ECO:0000256" key="2">
    <source>
        <dbReference type="ARBA" id="ARBA00007049"/>
    </source>
</evidence>
<dbReference type="CDD" id="cd02435">
    <property type="entry name" value="CCC1"/>
    <property type="match status" value="1"/>
</dbReference>
<dbReference type="Proteomes" id="UP000054302">
    <property type="component" value="Unassembled WGS sequence"/>
</dbReference>
<evidence type="ECO:0000256" key="1">
    <source>
        <dbReference type="ARBA" id="ARBA00004127"/>
    </source>
</evidence>
<feature type="transmembrane region" description="Helical" evidence="7">
    <location>
        <begin position="210"/>
        <end position="234"/>
    </location>
</feature>
<dbReference type="VEuPathDB" id="FungiDB:PV10_08251"/>
<dbReference type="GO" id="GO:0012505">
    <property type="term" value="C:endomembrane system"/>
    <property type="evidence" value="ECO:0007669"/>
    <property type="project" value="UniProtKB-SubCell"/>
</dbReference>
<dbReference type="RefSeq" id="XP_016220155.1">
    <property type="nucleotide sequence ID" value="XM_016373244.1"/>
</dbReference>
<keyword evidence="3 7" id="KW-0812">Transmembrane</keyword>
<comment type="subcellular location">
    <subcellularLocation>
        <location evidence="1">Endomembrane system</location>
        <topology evidence="1">Multi-pass membrane protein</topology>
    </subcellularLocation>
</comment>
<dbReference type="OMA" id="MECGHAP"/>
<dbReference type="STRING" id="212818.A0A0D1XK73"/>
<name>A0A0D1XK73_EXOME</name>
<dbReference type="OrthoDB" id="73465at2759"/>
<feature type="transmembrane region" description="Helical" evidence="7">
    <location>
        <begin position="280"/>
        <end position="302"/>
    </location>
</feature>
<dbReference type="GO" id="GO:0030026">
    <property type="term" value="P:intracellular manganese ion homeostasis"/>
    <property type="evidence" value="ECO:0007669"/>
    <property type="project" value="InterPro"/>
</dbReference>
<evidence type="ECO:0000313" key="9">
    <source>
        <dbReference type="Proteomes" id="UP000054302"/>
    </source>
</evidence>
<evidence type="ECO:0000256" key="4">
    <source>
        <dbReference type="ARBA" id="ARBA00022989"/>
    </source>
</evidence>
<keyword evidence="9" id="KW-1185">Reference proteome</keyword>
<comment type="similarity">
    <text evidence="2">Belongs to the CCC1 family.</text>
</comment>
<feature type="region of interest" description="Disordered" evidence="6">
    <location>
        <begin position="1"/>
        <end position="25"/>
    </location>
</feature>
<evidence type="ECO:0008006" key="10">
    <source>
        <dbReference type="Google" id="ProtNLM"/>
    </source>
</evidence>
<dbReference type="AlphaFoldDB" id="A0A0D1XK73"/>
<dbReference type="GeneID" id="27326096"/>
<evidence type="ECO:0000313" key="8">
    <source>
        <dbReference type="EMBL" id="KIV88581.1"/>
    </source>
</evidence>
<evidence type="ECO:0000256" key="7">
    <source>
        <dbReference type="SAM" id="Phobius"/>
    </source>
</evidence>
<dbReference type="HOGENOM" id="CLU_038957_0_0_1"/>
<evidence type="ECO:0000256" key="5">
    <source>
        <dbReference type="ARBA" id="ARBA00023136"/>
    </source>
</evidence>
<organism evidence="8 9">
    <name type="scientific">Exophiala mesophila</name>
    <name type="common">Black yeast-like fungus</name>
    <dbReference type="NCBI Taxonomy" id="212818"/>
    <lineage>
        <taxon>Eukaryota</taxon>
        <taxon>Fungi</taxon>
        <taxon>Dikarya</taxon>
        <taxon>Ascomycota</taxon>
        <taxon>Pezizomycotina</taxon>
        <taxon>Eurotiomycetes</taxon>
        <taxon>Chaetothyriomycetidae</taxon>
        <taxon>Chaetothyriales</taxon>
        <taxon>Herpotrichiellaceae</taxon>
        <taxon>Exophiala</taxon>
    </lineage>
</organism>
<dbReference type="Pfam" id="PF01988">
    <property type="entry name" value="VIT1"/>
    <property type="match status" value="1"/>
</dbReference>
<keyword evidence="4 7" id="KW-1133">Transmembrane helix</keyword>
<dbReference type="InterPro" id="IPR008217">
    <property type="entry name" value="Ccc1_fam"/>
</dbReference>
<keyword evidence="5 7" id="KW-0472">Membrane</keyword>
<proteinExistence type="inferred from homology"/>
<dbReference type="GO" id="GO:0005384">
    <property type="term" value="F:manganese ion transmembrane transporter activity"/>
    <property type="evidence" value="ECO:0007669"/>
    <property type="project" value="InterPro"/>
</dbReference>
<dbReference type="PANTHER" id="PTHR31851">
    <property type="entry name" value="FE(2+)/MN(2+) TRANSPORTER PCL1"/>
    <property type="match status" value="1"/>
</dbReference>
<evidence type="ECO:0000256" key="6">
    <source>
        <dbReference type="SAM" id="MobiDB-lite"/>
    </source>
</evidence>
<sequence length="305" mass="32943">MGFIEKTLSQSTMASDRATLGRETNPTAADIEACRPLLSRTSTLQGSATSDEAQAFVSDKTRRRMGFWSSWSFQVDARVVSDAILGLSDGLTVPFALTAGLTALGDTRVVILGGLAELIAGAISMGLGGYVGAKSEVDSYEATDRKCSKMILNEAEQARDVVQEYFGQFGLSPEETKRVADHIKESTPMFKEFLLQNHFQTTKPDTSRPYLSAITLGLAYFIGGFIPLIPYFLVPRDQVLAGLWWSIGLMGVILLFFGYVKTGVVRGWTGRENLQACTGGAFQMLVVGVFAAGAAVLLVRLINQG</sequence>
<dbReference type="EMBL" id="KN847525">
    <property type="protein sequence ID" value="KIV88581.1"/>
    <property type="molecule type" value="Genomic_DNA"/>
</dbReference>
<accession>A0A0D1XK73</accession>
<reference evidence="8 9" key="1">
    <citation type="submission" date="2015-01" db="EMBL/GenBank/DDBJ databases">
        <title>The Genome Sequence of Exophiala mesophila CBS40295.</title>
        <authorList>
            <consortium name="The Broad Institute Genomics Platform"/>
            <person name="Cuomo C."/>
            <person name="de Hoog S."/>
            <person name="Gorbushina A."/>
            <person name="Stielow B."/>
            <person name="Teixiera M."/>
            <person name="Abouelleil A."/>
            <person name="Chapman S.B."/>
            <person name="Priest M."/>
            <person name="Young S.K."/>
            <person name="Wortman J."/>
            <person name="Nusbaum C."/>
            <person name="Birren B."/>
        </authorList>
    </citation>
    <scope>NUCLEOTIDE SEQUENCE [LARGE SCALE GENOMIC DNA]</scope>
    <source>
        <strain evidence="8 9">CBS 40295</strain>
    </source>
</reference>
<feature type="transmembrane region" description="Helical" evidence="7">
    <location>
        <begin position="241"/>
        <end position="260"/>
    </location>
</feature>
<protein>
    <recommendedName>
        <fullName evidence="10">Protein CCC1</fullName>
    </recommendedName>
</protein>
<evidence type="ECO:0000256" key="3">
    <source>
        <dbReference type="ARBA" id="ARBA00022692"/>
    </source>
</evidence>